<comment type="caution">
    <text evidence="1">The sequence shown here is derived from an EMBL/GenBank/DDBJ whole genome shotgun (WGS) entry which is preliminary data.</text>
</comment>
<dbReference type="SUPFAM" id="SSF109854">
    <property type="entry name" value="DinB/YfiT-like putative metalloenzymes"/>
    <property type="match status" value="1"/>
</dbReference>
<keyword evidence="2" id="KW-1185">Reference proteome</keyword>
<gene>
    <name evidence="1" type="ORF">JOF29_005338</name>
</gene>
<dbReference type="InterPro" id="IPR034660">
    <property type="entry name" value="DinB/YfiT-like"/>
</dbReference>
<dbReference type="RefSeq" id="WP_209697074.1">
    <property type="nucleotide sequence ID" value="NZ_BAAAVU010000010.1"/>
</dbReference>
<dbReference type="Gene3D" id="1.20.120.450">
    <property type="entry name" value="dinb family like domain"/>
    <property type="match status" value="1"/>
</dbReference>
<sequence>MKPAREVADTIELHLQYLDRYRGIVETKLTGLSDADLRSSRLPSGWTPLELLKHLVFMERRWLRWGFTAEQVEHPWGDSADDPDGRWTLEPGDTLDGLLTQLHAGGEFTRQVVSGADPAASAPAGGRFGTDDRPTLNWILFHVLQEYARHAGHLDVARELVDGATGE</sequence>
<dbReference type="InterPro" id="IPR007061">
    <property type="entry name" value="MST-like"/>
</dbReference>
<protein>
    <recommendedName>
        <fullName evidence="3">Damage-inducible protein DinB</fullName>
    </recommendedName>
</protein>
<name>A0ABS4URG4_9ACTN</name>
<dbReference type="Pfam" id="PF04978">
    <property type="entry name" value="MST"/>
    <property type="match status" value="1"/>
</dbReference>
<dbReference type="Proteomes" id="UP000755585">
    <property type="component" value="Unassembled WGS sequence"/>
</dbReference>
<evidence type="ECO:0000313" key="2">
    <source>
        <dbReference type="Proteomes" id="UP000755585"/>
    </source>
</evidence>
<evidence type="ECO:0008006" key="3">
    <source>
        <dbReference type="Google" id="ProtNLM"/>
    </source>
</evidence>
<accession>A0ABS4URG4</accession>
<reference evidence="1 2" key="1">
    <citation type="submission" date="2021-03" db="EMBL/GenBank/DDBJ databases">
        <title>Sequencing the genomes of 1000 actinobacteria strains.</title>
        <authorList>
            <person name="Klenk H.-P."/>
        </authorList>
    </citation>
    <scope>NUCLEOTIDE SEQUENCE [LARGE SCALE GENOMIC DNA]</scope>
    <source>
        <strain evidence="1 2">DSM 18824</strain>
    </source>
</reference>
<dbReference type="EMBL" id="JAGINT010000002">
    <property type="protein sequence ID" value="MBP2354228.1"/>
    <property type="molecule type" value="Genomic_DNA"/>
</dbReference>
<evidence type="ECO:0000313" key="1">
    <source>
        <dbReference type="EMBL" id="MBP2354228.1"/>
    </source>
</evidence>
<organism evidence="1 2">
    <name type="scientific">Kribbella aluminosa</name>
    <dbReference type="NCBI Taxonomy" id="416017"/>
    <lineage>
        <taxon>Bacteria</taxon>
        <taxon>Bacillati</taxon>
        <taxon>Actinomycetota</taxon>
        <taxon>Actinomycetes</taxon>
        <taxon>Propionibacteriales</taxon>
        <taxon>Kribbellaceae</taxon>
        <taxon>Kribbella</taxon>
    </lineage>
</organism>
<proteinExistence type="predicted"/>